<accession>A0A9X3ZGU2</accession>
<protein>
    <submittedName>
        <fullName evidence="2">SCP2 sterol-binding domain-containing protein</fullName>
    </submittedName>
</protein>
<dbReference type="Proteomes" id="UP001151234">
    <property type="component" value="Unassembled WGS sequence"/>
</dbReference>
<evidence type="ECO:0000313" key="3">
    <source>
        <dbReference type="Proteomes" id="UP001151234"/>
    </source>
</evidence>
<evidence type="ECO:0000259" key="1">
    <source>
        <dbReference type="Pfam" id="PF02036"/>
    </source>
</evidence>
<gene>
    <name evidence="2" type="ORF">OQ273_10150</name>
</gene>
<organism evidence="2 3">
    <name type="scientific">Hoeflea prorocentri</name>
    <dbReference type="NCBI Taxonomy" id="1922333"/>
    <lineage>
        <taxon>Bacteria</taxon>
        <taxon>Pseudomonadati</taxon>
        <taxon>Pseudomonadota</taxon>
        <taxon>Alphaproteobacteria</taxon>
        <taxon>Hyphomicrobiales</taxon>
        <taxon>Rhizobiaceae</taxon>
        <taxon>Hoeflea</taxon>
    </lineage>
</organism>
<evidence type="ECO:0000313" key="2">
    <source>
        <dbReference type="EMBL" id="MDA5398932.1"/>
    </source>
</evidence>
<reference evidence="2" key="1">
    <citation type="submission" date="2022-11" db="EMBL/GenBank/DDBJ databases">
        <title>Draft genome sequence of Hoeflea poritis E7-10 and Hoeflea prorocentri PM5-8, separated from scleractinian coral Porites lutea and marine dinoflagellate.</title>
        <authorList>
            <person name="Zhang G."/>
            <person name="Wei Q."/>
            <person name="Cai L."/>
        </authorList>
    </citation>
    <scope>NUCLEOTIDE SEQUENCE</scope>
    <source>
        <strain evidence="2">PM5-8</strain>
    </source>
</reference>
<dbReference type="Pfam" id="PF02036">
    <property type="entry name" value="SCP2"/>
    <property type="match status" value="1"/>
</dbReference>
<name>A0A9X3ZGU2_9HYPH</name>
<dbReference type="EMBL" id="JAPJZI010000001">
    <property type="protein sequence ID" value="MDA5398932.1"/>
    <property type="molecule type" value="Genomic_DNA"/>
</dbReference>
<dbReference type="SUPFAM" id="SSF55718">
    <property type="entry name" value="SCP-like"/>
    <property type="match status" value="1"/>
</dbReference>
<dbReference type="InterPro" id="IPR003033">
    <property type="entry name" value="SCP2_sterol-bd_dom"/>
</dbReference>
<sequence>MPLFVLQPLLRHIVTTVARKHPDLFERLGDSQKKRFLIDPRGLPLVLLLQPDGTAPRLQAFNRHRLPPSDVRISGSFPTLLRMIDGQTDSDALFFSRELTISGDTEASVALRNALDDLDTTLAEDVVSCFGPLARPVRVVLDAVSGRNGK</sequence>
<dbReference type="InterPro" id="IPR036527">
    <property type="entry name" value="SCP2_sterol-bd_dom_sf"/>
</dbReference>
<dbReference type="AlphaFoldDB" id="A0A9X3ZGU2"/>
<comment type="caution">
    <text evidence="2">The sequence shown here is derived from an EMBL/GenBank/DDBJ whole genome shotgun (WGS) entry which is preliminary data.</text>
</comment>
<dbReference type="RefSeq" id="WP_267990371.1">
    <property type="nucleotide sequence ID" value="NZ_JAPJZI010000001.1"/>
</dbReference>
<feature type="domain" description="SCP2" evidence="1">
    <location>
        <begin position="26"/>
        <end position="116"/>
    </location>
</feature>
<keyword evidence="3" id="KW-1185">Reference proteome</keyword>
<proteinExistence type="predicted"/>